<comment type="subcellular location">
    <subcellularLocation>
        <location evidence="1">Nucleus</location>
    </subcellularLocation>
</comment>
<dbReference type="HOGENOM" id="CLU_066293_3_1_1"/>
<name>G0MFH3_CAEBE</name>
<evidence type="ECO:0000256" key="2">
    <source>
        <dbReference type="ARBA" id="ARBA00022705"/>
    </source>
</evidence>
<reference evidence="9" key="2">
    <citation type="submission" date="2011-07" db="EMBL/GenBank/DDBJ databases">
        <authorList>
            <consortium name="Caenorhabditis brenneri Sequencing and Analysis Consortium"/>
            <person name="Wilson R.K."/>
        </authorList>
    </citation>
    <scope>NUCLEOTIDE SEQUENCE [LARGE SCALE GENOMIC DNA]</scope>
    <source>
        <strain evidence="9">PB2801</strain>
    </source>
</reference>
<dbReference type="OMA" id="TNVPKPC"/>
<dbReference type="FunCoup" id="G0MFH3">
    <property type="interactions" value="2871"/>
</dbReference>
<dbReference type="PANTHER" id="PTHR28605:SF1">
    <property type="entry name" value="CHROMOSOME TRANSMISSION FIDELITY FACTOR 8"/>
    <property type="match status" value="1"/>
</dbReference>
<evidence type="ECO:0000313" key="8">
    <source>
        <dbReference type="EMBL" id="EGT54430.1"/>
    </source>
</evidence>
<evidence type="ECO:0000256" key="1">
    <source>
        <dbReference type="ARBA" id="ARBA00004123"/>
    </source>
</evidence>
<evidence type="ECO:0000256" key="5">
    <source>
        <dbReference type="ARBA" id="ARBA00023306"/>
    </source>
</evidence>
<evidence type="ECO:0000313" key="9">
    <source>
        <dbReference type="Proteomes" id="UP000008068"/>
    </source>
</evidence>
<keyword evidence="9" id="KW-1185">Reference proteome</keyword>
<dbReference type="Pfam" id="PF09696">
    <property type="entry name" value="Ctf8"/>
    <property type="match status" value="1"/>
</dbReference>
<evidence type="ECO:0000256" key="4">
    <source>
        <dbReference type="ARBA" id="ARBA00023242"/>
    </source>
</evidence>
<comment type="similarity">
    <text evidence="6">Belongs to the CTF8 family.</text>
</comment>
<proteinExistence type="inferred from homology"/>
<dbReference type="EMBL" id="GL379792">
    <property type="protein sequence ID" value="EGT54430.1"/>
    <property type="molecule type" value="Genomic_DNA"/>
</dbReference>
<dbReference type="eggNOG" id="KOG4487">
    <property type="taxonomic scope" value="Eukaryota"/>
</dbReference>
<evidence type="ECO:0000313" key="7">
    <source>
        <dbReference type="EMBL" id="EGT50625.1"/>
    </source>
</evidence>
<dbReference type="EMBL" id="GL380216">
    <property type="protein sequence ID" value="EGT50625.1"/>
    <property type="molecule type" value="Genomic_DNA"/>
</dbReference>
<dbReference type="OrthoDB" id="121932at2759"/>
<dbReference type="AlphaFoldDB" id="G0MFH3"/>
<sequence>MQIKLIHNPEGDQEWMGIEMHGTIAPQEGSFDRKTLGTLCWGDNNNVYMVIGNQTLEGKVSKTDRPLLVIQKTECGDDGEKNAVVRAVIRKKIVFKARPRPLVISTVG</sequence>
<reference evidence="8" key="3">
    <citation type="submission" date="2011-07" db="EMBL/GenBank/DDBJ databases">
        <authorList>
            <consortium name="WormBase Consortium"/>
        </authorList>
    </citation>
    <scope>NUCLEOTIDE SEQUENCE [LARGE SCALE GENOMIC DNA]</scope>
    <source>
        <strain evidence="8">PB2801</strain>
    </source>
</reference>
<protein>
    <submittedName>
        <fullName evidence="8">Uncharacterized protein</fullName>
    </submittedName>
</protein>
<dbReference type="PANTHER" id="PTHR28605">
    <property type="entry name" value="CTF8, CHROMOSOME TRANSMISSION FIDELITY FACTOR 8 HOMOLOG (S. CEREVISIAE)"/>
    <property type="match status" value="1"/>
</dbReference>
<accession>G0MFH3</accession>
<dbReference type="GO" id="GO:0031390">
    <property type="term" value="C:Ctf18 RFC-like complex"/>
    <property type="evidence" value="ECO:0007669"/>
    <property type="project" value="InterPro"/>
</dbReference>
<evidence type="ECO:0000256" key="6">
    <source>
        <dbReference type="ARBA" id="ARBA00038447"/>
    </source>
</evidence>
<dbReference type="GO" id="GO:0007064">
    <property type="term" value="P:mitotic sister chromatid cohesion"/>
    <property type="evidence" value="ECO:0007669"/>
    <property type="project" value="InterPro"/>
</dbReference>
<keyword evidence="2" id="KW-0235">DNA replication</keyword>
<organism evidence="9">
    <name type="scientific">Caenorhabditis brenneri</name>
    <name type="common">Nematode worm</name>
    <dbReference type="NCBI Taxonomy" id="135651"/>
    <lineage>
        <taxon>Eukaryota</taxon>
        <taxon>Metazoa</taxon>
        <taxon>Ecdysozoa</taxon>
        <taxon>Nematoda</taxon>
        <taxon>Chromadorea</taxon>
        <taxon>Rhabditida</taxon>
        <taxon>Rhabditina</taxon>
        <taxon>Rhabditomorpha</taxon>
        <taxon>Rhabditoidea</taxon>
        <taxon>Rhabditidae</taxon>
        <taxon>Peloderinae</taxon>
        <taxon>Caenorhabditis</taxon>
    </lineage>
</organism>
<dbReference type="Proteomes" id="UP000008068">
    <property type="component" value="Unassembled WGS sequence"/>
</dbReference>
<dbReference type="STRING" id="135651.G0MFH3"/>
<gene>
    <name evidence="8" type="ORF">CAEBREN_01043</name>
    <name evidence="7" type="ORF">CAEBREN_22138</name>
</gene>
<reference evidence="8" key="1">
    <citation type="submission" date="2010-07" db="EMBL/GenBank/DDBJ databases">
        <authorList>
            <consortium name="The Caenorhabditis brenneri Sequencing and Analysis Consortium"/>
            <person name="Wilson R.K."/>
        </authorList>
    </citation>
    <scope>NUCLEOTIDE SEQUENCE</scope>
    <source>
        <strain evidence="8">PB2801</strain>
    </source>
</reference>
<evidence type="ECO:0000256" key="3">
    <source>
        <dbReference type="ARBA" id="ARBA00023125"/>
    </source>
</evidence>
<dbReference type="InterPro" id="IPR018607">
    <property type="entry name" value="Ctf8"/>
</dbReference>
<dbReference type="GO" id="GO:0003677">
    <property type="term" value="F:DNA binding"/>
    <property type="evidence" value="ECO:0007669"/>
    <property type="project" value="UniProtKB-KW"/>
</dbReference>
<keyword evidence="5" id="KW-0131">Cell cycle</keyword>
<keyword evidence="4" id="KW-0539">Nucleus</keyword>
<dbReference type="GO" id="GO:0006260">
    <property type="term" value="P:DNA replication"/>
    <property type="evidence" value="ECO:0007669"/>
    <property type="project" value="UniProtKB-KW"/>
</dbReference>
<keyword evidence="3" id="KW-0238">DNA-binding</keyword>